<dbReference type="EMBL" id="KE504153">
    <property type="protein sequence ID" value="EPS99823.1"/>
    <property type="molecule type" value="Genomic_DNA"/>
</dbReference>
<evidence type="ECO:0000256" key="2">
    <source>
        <dbReference type="ARBA" id="ARBA00022980"/>
    </source>
</evidence>
<dbReference type="Proteomes" id="UP000015241">
    <property type="component" value="Unassembled WGS sequence"/>
</dbReference>
<dbReference type="FunFam" id="1.10.287.3980:FF:000001">
    <property type="entry name" value="Mitochondrial ribosomal protein L34"/>
    <property type="match status" value="1"/>
</dbReference>
<organism evidence="5 6">
    <name type="scientific">Fomitopsis schrenkii</name>
    <name type="common">Brown rot fungus</name>
    <dbReference type="NCBI Taxonomy" id="2126942"/>
    <lineage>
        <taxon>Eukaryota</taxon>
        <taxon>Fungi</taxon>
        <taxon>Dikarya</taxon>
        <taxon>Basidiomycota</taxon>
        <taxon>Agaricomycotina</taxon>
        <taxon>Agaricomycetes</taxon>
        <taxon>Polyporales</taxon>
        <taxon>Fomitopsis</taxon>
    </lineage>
</organism>
<accession>S8E932</accession>
<dbReference type="STRING" id="743788.S8E932"/>
<comment type="similarity">
    <text evidence="1">Belongs to the bacterial ribosomal protein bL34 family.</text>
</comment>
<dbReference type="HOGENOM" id="CLU_129938_0_1_1"/>
<dbReference type="Gene3D" id="1.10.287.3980">
    <property type="match status" value="1"/>
</dbReference>
<evidence type="ECO:0000256" key="4">
    <source>
        <dbReference type="ARBA" id="ARBA00035274"/>
    </source>
</evidence>
<dbReference type="eggNOG" id="KOG4612">
    <property type="taxonomic scope" value="Eukaryota"/>
</dbReference>
<dbReference type="GO" id="GO:0003735">
    <property type="term" value="F:structural constituent of ribosome"/>
    <property type="evidence" value="ECO:0007669"/>
    <property type="project" value="InterPro"/>
</dbReference>
<dbReference type="NCBIfam" id="TIGR01030">
    <property type="entry name" value="rpmH_bact"/>
    <property type="match status" value="1"/>
</dbReference>
<dbReference type="Pfam" id="PF00468">
    <property type="entry name" value="Ribosomal_L34"/>
    <property type="match status" value="1"/>
</dbReference>
<dbReference type="PANTHER" id="PTHR14503:SF4">
    <property type="entry name" value="LARGE RIBOSOMAL SUBUNIT PROTEIN BL34M"/>
    <property type="match status" value="1"/>
</dbReference>
<evidence type="ECO:0000313" key="5">
    <source>
        <dbReference type="EMBL" id="EPS99823.1"/>
    </source>
</evidence>
<name>S8E932_FOMSC</name>
<evidence type="ECO:0000256" key="1">
    <source>
        <dbReference type="ARBA" id="ARBA00010111"/>
    </source>
</evidence>
<keyword evidence="3" id="KW-0687">Ribonucleoprotein</keyword>
<dbReference type="AlphaFoldDB" id="S8E932"/>
<dbReference type="InParanoid" id="S8E932"/>
<dbReference type="HAMAP" id="MF_00391">
    <property type="entry name" value="Ribosomal_bL34"/>
    <property type="match status" value="1"/>
</dbReference>
<keyword evidence="6" id="KW-1185">Reference proteome</keyword>
<evidence type="ECO:0000313" key="6">
    <source>
        <dbReference type="Proteomes" id="UP000015241"/>
    </source>
</evidence>
<feature type="non-terminal residue" evidence="5">
    <location>
        <position position="1"/>
    </location>
</feature>
<dbReference type="GO" id="GO:0006412">
    <property type="term" value="P:translation"/>
    <property type="evidence" value="ECO:0007669"/>
    <property type="project" value="InterPro"/>
</dbReference>
<dbReference type="InterPro" id="IPR000271">
    <property type="entry name" value="Ribosomal_bL34"/>
</dbReference>
<gene>
    <name evidence="5" type="ORF">FOMPIDRAFT_1147002</name>
</gene>
<dbReference type="GO" id="GO:0005762">
    <property type="term" value="C:mitochondrial large ribosomal subunit"/>
    <property type="evidence" value="ECO:0007669"/>
    <property type="project" value="TreeGrafter"/>
</dbReference>
<sequence>PSSALRSFVATVLPRTIPSLLSRNRLLDLLQPTPSLIASSPILHAVQQVRYRTFGAEYQPSQRKRKRKHGFLARKKSLTGRKILARRLAKGRRSLTH</sequence>
<dbReference type="PANTHER" id="PTHR14503">
    <property type="entry name" value="MITOCHONDRIAL RIBOSOMAL PROTEIN 34 FAMILY MEMBER"/>
    <property type="match status" value="1"/>
</dbReference>
<dbReference type="OrthoDB" id="431691at2759"/>
<evidence type="ECO:0000256" key="3">
    <source>
        <dbReference type="ARBA" id="ARBA00023274"/>
    </source>
</evidence>
<proteinExistence type="inferred from homology"/>
<protein>
    <recommendedName>
        <fullName evidence="4">Large ribosomal subunit protein bL34m</fullName>
    </recommendedName>
</protein>
<dbReference type="FunCoup" id="S8E932">
    <property type="interactions" value="117"/>
</dbReference>
<keyword evidence="2" id="KW-0689">Ribosomal protein</keyword>
<reference evidence="5 6" key="1">
    <citation type="journal article" date="2012" name="Science">
        <title>The Paleozoic origin of enzymatic lignin decomposition reconstructed from 31 fungal genomes.</title>
        <authorList>
            <person name="Floudas D."/>
            <person name="Binder M."/>
            <person name="Riley R."/>
            <person name="Barry K."/>
            <person name="Blanchette R.A."/>
            <person name="Henrissat B."/>
            <person name="Martinez A.T."/>
            <person name="Otillar R."/>
            <person name="Spatafora J.W."/>
            <person name="Yadav J.S."/>
            <person name="Aerts A."/>
            <person name="Benoit I."/>
            <person name="Boyd A."/>
            <person name="Carlson A."/>
            <person name="Copeland A."/>
            <person name="Coutinho P.M."/>
            <person name="de Vries R.P."/>
            <person name="Ferreira P."/>
            <person name="Findley K."/>
            <person name="Foster B."/>
            <person name="Gaskell J."/>
            <person name="Glotzer D."/>
            <person name="Gorecki P."/>
            <person name="Heitman J."/>
            <person name="Hesse C."/>
            <person name="Hori C."/>
            <person name="Igarashi K."/>
            <person name="Jurgens J.A."/>
            <person name="Kallen N."/>
            <person name="Kersten P."/>
            <person name="Kohler A."/>
            <person name="Kuees U."/>
            <person name="Kumar T.K.A."/>
            <person name="Kuo A."/>
            <person name="LaButti K."/>
            <person name="Larrondo L.F."/>
            <person name="Lindquist E."/>
            <person name="Ling A."/>
            <person name="Lombard V."/>
            <person name="Lucas S."/>
            <person name="Lundell T."/>
            <person name="Martin R."/>
            <person name="McLaughlin D.J."/>
            <person name="Morgenstern I."/>
            <person name="Morin E."/>
            <person name="Murat C."/>
            <person name="Nagy L.G."/>
            <person name="Nolan M."/>
            <person name="Ohm R.A."/>
            <person name="Patyshakuliyeva A."/>
            <person name="Rokas A."/>
            <person name="Ruiz-Duenas F.J."/>
            <person name="Sabat G."/>
            <person name="Salamov A."/>
            <person name="Samejima M."/>
            <person name="Schmutz J."/>
            <person name="Slot J.C."/>
            <person name="St John F."/>
            <person name="Stenlid J."/>
            <person name="Sun H."/>
            <person name="Sun S."/>
            <person name="Syed K."/>
            <person name="Tsang A."/>
            <person name="Wiebenga A."/>
            <person name="Young D."/>
            <person name="Pisabarro A."/>
            <person name="Eastwood D.C."/>
            <person name="Martin F."/>
            <person name="Cullen D."/>
            <person name="Grigoriev I.V."/>
            <person name="Hibbett D.S."/>
        </authorList>
    </citation>
    <scope>NUCLEOTIDE SEQUENCE</scope>
    <source>
        <strain evidence="6">FP-58527</strain>
    </source>
</reference>